<feature type="compositionally biased region" description="Polar residues" evidence="10">
    <location>
        <begin position="564"/>
        <end position="577"/>
    </location>
</feature>
<dbReference type="Gene3D" id="1.10.220.150">
    <property type="entry name" value="Arf GTPase activating protein"/>
    <property type="match status" value="1"/>
</dbReference>
<name>A0ABP0GM65_CLALP</name>
<dbReference type="PANTHER" id="PTHR46097">
    <property type="entry name" value="G PROTEIN-COUPLED RECEPTOR KINASE INTERACTING ARFGAP"/>
    <property type="match status" value="1"/>
</dbReference>
<dbReference type="PRINTS" id="PR00405">
    <property type="entry name" value="REVINTRACTNG"/>
</dbReference>
<evidence type="ECO:0000256" key="6">
    <source>
        <dbReference type="ARBA" id="ARBA00023043"/>
    </source>
</evidence>
<keyword evidence="5" id="KW-0862">Zinc</keyword>
<dbReference type="EMBL" id="CAWYQH010000130">
    <property type="protein sequence ID" value="CAK8692828.1"/>
    <property type="molecule type" value="Genomic_DNA"/>
</dbReference>
<evidence type="ECO:0000256" key="3">
    <source>
        <dbReference type="ARBA" id="ARBA00022737"/>
    </source>
</evidence>
<evidence type="ECO:0000256" key="10">
    <source>
        <dbReference type="SAM" id="MobiDB-lite"/>
    </source>
</evidence>
<dbReference type="Pfam" id="PF12796">
    <property type="entry name" value="Ank_2"/>
    <property type="match status" value="1"/>
</dbReference>
<dbReference type="InterPro" id="IPR002110">
    <property type="entry name" value="Ankyrin_rpt"/>
</dbReference>
<dbReference type="Gene3D" id="1.25.40.20">
    <property type="entry name" value="Ankyrin repeat-containing domain"/>
    <property type="match status" value="1"/>
</dbReference>
<evidence type="ECO:0000256" key="7">
    <source>
        <dbReference type="PROSITE-ProRule" id="PRU00023"/>
    </source>
</evidence>
<reference evidence="12 13" key="1">
    <citation type="submission" date="2024-02" db="EMBL/GenBank/DDBJ databases">
        <authorList>
            <person name="Daric V."/>
            <person name="Darras S."/>
        </authorList>
    </citation>
    <scope>NUCLEOTIDE SEQUENCE [LARGE SCALE GENOMIC DNA]</scope>
</reference>
<dbReference type="SMART" id="SM00248">
    <property type="entry name" value="ANK"/>
    <property type="match status" value="2"/>
</dbReference>
<dbReference type="InterPro" id="IPR022018">
    <property type="entry name" value="GIT1_C"/>
</dbReference>
<dbReference type="PROSITE" id="PS50297">
    <property type="entry name" value="ANK_REP_REGION"/>
    <property type="match status" value="1"/>
</dbReference>
<keyword evidence="3" id="KW-0677">Repeat</keyword>
<keyword evidence="9" id="KW-0175">Coiled coil</keyword>
<protein>
    <recommendedName>
        <fullName evidence="11">Arf-GAP domain-containing protein</fullName>
    </recommendedName>
</protein>
<keyword evidence="1" id="KW-0343">GTPase activation</keyword>
<evidence type="ECO:0000313" key="13">
    <source>
        <dbReference type="Proteomes" id="UP001642483"/>
    </source>
</evidence>
<dbReference type="Proteomes" id="UP001642483">
    <property type="component" value="Unassembled WGS sequence"/>
</dbReference>
<dbReference type="SUPFAM" id="SSF57863">
    <property type="entry name" value="ArfGap/RecO-like zinc finger"/>
    <property type="match status" value="1"/>
</dbReference>
<dbReference type="Gene3D" id="1.20.5.170">
    <property type="match status" value="1"/>
</dbReference>
<dbReference type="SUPFAM" id="SSF48403">
    <property type="entry name" value="Ankyrin repeat"/>
    <property type="match status" value="1"/>
</dbReference>
<keyword evidence="2" id="KW-0479">Metal-binding</keyword>
<accession>A0ABP0GM65</accession>
<evidence type="ECO:0000259" key="11">
    <source>
        <dbReference type="PROSITE" id="PS50115"/>
    </source>
</evidence>
<evidence type="ECO:0000256" key="5">
    <source>
        <dbReference type="ARBA" id="ARBA00022833"/>
    </source>
</evidence>
<dbReference type="InterPro" id="IPR001164">
    <property type="entry name" value="ArfGAP_dom"/>
</dbReference>
<dbReference type="InterPro" id="IPR036770">
    <property type="entry name" value="Ankyrin_rpt-contain_sf"/>
</dbReference>
<evidence type="ECO:0000256" key="9">
    <source>
        <dbReference type="SAM" id="Coils"/>
    </source>
</evidence>
<comment type="caution">
    <text evidence="12">The sequence shown here is derived from an EMBL/GenBank/DDBJ whole genome shotgun (WGS) entry which is preliminary data.</text>
</comment>
<dbReference type="PANTHER" id="PTHR46097:SF3">
    <property type="entry name" value="ARF GTPASE-ACTIVATING PROTEIN GIT"/>
    <property type="match status" value="1"/>
</dbReference>
<feature type="domain" description="Arf-GAP" evidence="11">
    <location>
        <begin position="1"/>
        <end position="128"/>
    </location>
</feature>
<feature type="repeat" description="ANK" evidence="7">
    <location>
        <begin position="163"/>
        <end position="195"/>
    </location>
</feature>
<dbReference type="CDD" id="cd08833">
    <property type="entry name" value="ArfGap_GIT"/>
    <property type="match status" value="1"/>
</dbReference>
<dbReference type="Pfam" id="PF08518">
    <property type="entry name" value="GIT_SHD"/>
    <property type="match status" value="2"/>
</dbReference>
<sequence>MTKPKIRTTLEICADCSAPEPCWASVNRGVYMCNDCAGVHRNLGRHVSQVKHLQKSIWHENQLNMVKQLVLVGANSIWEHSLLDPQQIRSGKRKPNPSDSIHSTKNDFIRAKYEQLAYVHRPPRQHDEDLGKQLHSSVRTANLDTSLRLLSLGAHANFFHSERGNTPLHVAAKAGQAYQIELLVTYGADPAARDTNRLTPEDLARAEGHNEIADRLIELQYELSDRLSNFVWGLKPDHKSKNHYAMSKARNNGVGQDGRKRLQALSNQIFEELAMDVYDEVDRRETEQIWQEVRQVGAKIVPNDHIAVPFLTVNPDYTTTRNQGRQKLARFTPREFAVLISDILHDIIRRQSAYDGSLNLCQSPPKKDHCNEDPIYDLPPDGLDYQSIEDSAVRPSQPVSIPLNEYLVLKQKLQESEEKCTKLLELNRDLSNKVTSLAKHNHELLKQKQQVNQYSSAFKPMERKAVSKPPAPNLGPVGSRTGSSVTGNNLSRPTSVYNATESLAGSQSSLSSMDSREQRRRTIHETQHGVLSNCEGATQVDGPCQSGDGGKALKKTPHLREQSPHNSTGSEYDNNIASVGGSGDVRVRKGSAGSLDTLADKQSSKNGSETSNTNENNNIPQDKPKSPESLSGGIIASDNKDEDEMREQDPLPSSKQLPRAEEVIRKTETVTRNIQNLLQAAQKSRMESYLNCSENIRIAVQEIVDLFPENPDDKEMSVVLKKLIGGAGKLKSRCIEVADQGIAVNSKQVTEEIIKNAYDIAKAEKELVTMTTKLQSQGSSSASSM</sequence>
<keyword evidence="13" id="KW-1185">Reference proteome</keyword>
<evidence type="ECO:0000256" key="2">
    <source>
        <dbReference type="ARBA" id="ARBA00022723"/>
    </source>
</evidence>
<dbReference type="PROSITE" id="PS50088">
    <property type="entry name" value="ANK_REPEAT"/>
    <property type="match status" value="1"/>
</dbReference>
<evidence type="ECO:0000313" key="12">
    <source>
        <dbReference type="EMBL" id="CAK8692828.1"/>
    </source>
</evidence>
<proteinExistence type="predicted"/>
<dbReference type="Gene3D" id="1.20.120.330">
    <property type="entry name" value="Nucleotidyltransferases domain 2"/>
    <property type="match status" value="1"/>
</dbReference>
<evidence type="ECO:0000256" key="1">
    <source>
        <dbReference type="ARBA" id="ARBA00022468"/>
    </source>
</evidence>
<dbReference type="SMART" id="SM00105">
    <property type="entry name" value="ArfGap"/>
    <property type="match status" value="1"/>
</dbReference>
<dbReference type="InterPro" id="IPR038508">
    <property type="entry name" value="ArfGAP_dom_sf"/>
</dbReference>
<dbReference type="Pfam" id="PF12205">
    <property type="entry name" value="GIT1_C"/>
    <property type="match status" value="1"/>
</dbReference>
<gene>
    <name evidence="12" type="ORF">CVLEPA_LOCUS26065</name>
</gene>
<evidence type="ECO:0000256" key="8">
    <source>
        <dbReference type="PROSITE-ProRule" id="PRU00288"/>
    </source>
</evidence>
<dbReference type="InterPro" id="IPR013724">
    <property type="entry name" value="GIT_SHD"/>
</dbReference>
<dbReference type="SMART" id="SM00555">
    <property type="entry name" value="GIT"/>
    <property type="match status" value="2"/>
</dbReference>
<feature type="region of interest" description="Disordered" evidence="10">
    <location>
        <begin position="462"/>
        <end position="661"/>
    </location>
</feature>
<dbReference type="InterPro" id="IPR047161">
    <property type="entry name" value="GIT-like"/>
</dbReference>
<evidence type="ECO:0000256" key="4">
    <source>
        <dbReference type="ARBA" id="ARBA00022771"/>
    </source>
</evidence>
<keyword evidence="4 8" id="KW-0863">Zinc-finger</keyword>
<organism evidence="12 13">
    <name type="scientific">Clavelina lepadiformis</name>
    <name type="common">Light-bulb sea squirt</name>
    <name type="synonym">Ascidia lepadiformis</name>
    <dbReference type="NCBI Taxonomy" id="159417"/>
    <lineage>
        <taxon>Eukaryota</taxon>
        <taxon>Metazoa</taxon>
        <taxon>Chordata</taxon>
        <taxon>Tunicata</taxon>
        <taxon>Ascidiacea</taxon>
        <taxon>Aplousobranchia</taxon>
        <taxon>Clavelinidae</taxon>
        <taxon>Clavelina</taxon>
    </lineage>
</organism>
<feature type="compositionally biased region" description="Low complexity" evidence="10">
    <location>
        <begin position="502"/>
        <end position="513"/>
    </location>
</feature>
<keyword evidence="6 7" id="KW-0040">ANK repeat</keyword>
<dbReference type="InterPro" id="IPR037278">
    <property type="entry name" value="ARFGAP/RecO"/>
</dbReference>
<dbReference type="Pfam" id="PF01412">
    <property type="entry name" value="ArfGap"/>
    <property type="match status" value="1"/>
</dbReference>
<feature type="coiled-coil region" evidence="9">
    <location>
        <begin position="406"/>
        <end position="433"/>
    </location>
</feature>
<dbReference type="PROSITE" id="PS50115">
    <property type="entry name" value="ARFGAP"/>
    <property type="match status" value="1"/>
</dbReference>
<feature type="compositionally biased region" description="Low complexity" evidence="10">
    <location>
        <begin position="604"/>
        <end position="618"/>
    </location>
</feature>
<feature type="compositionally biased region" description="Polar residues" evidence="10">
    <location>
        <begin position="480"/>
        <end position="501"/>
    </location>
</feature>